<keyword evidence="2" id="KW-1185">Reference proteome</keyword>
<gene>
    <name evidence="1" type="ORF">EM308_17415</name>
</gene>
<name>A0AAC9I9I1_9FLAO</name>
<evidence type="ECO:0008006" key="3">
    <source>
        <dbReference type="Google" id="ProtNLM"/>
    </source>
</evidence>
<protein>
    <recommendedName>
        <fullName evidence="3">DUF4468 domain-containing protein</fullName>
    </recommendedName>
</protein>
<organism evidence="1 2">
    <name type="scientific">Flavobacterium gilvum</name>
    <dbReference type="NCBI Taxonomy" id="1492737"/>
    <lineage>
        <taxon>Bacteria</taxon>
        <taxon>Pseudomonadati</taxon>
        <taxon>Bacteroidota</taxon>
        <taxon>Flavobacteriia</taxon>
        <taxon>Flavobacteriales</taxon>
        <taxon>Flavobacteriaceae</taxon>
        <taxon>Flavobacterium</taxon>
    </lineage>
</organism>
<dbReference type="Proteomes" id="UP000175968">
    <property type="component" value="Chromosome"/>
</dbReference>
<proteinExistence type="predicted"/>
<dbReference type="EMBL" id="CP017479">
    <property type="protein sequence ID" value="AOW11117.1"/>
    <property type="molecule type" value="Genomic_DNA"/>
</dbReference>
<accession>A0AAC9I9I1</accession>
<evidence type="ECO:0000313" key="1">
    <source>
        <dbReference type="EMBL" id="AOW11117.1"/>
    </source>
</evidence>
<dbReference type="RefSeq" id="WP_035633138.1">
    <property type="nucleotide sequence ID" value="NZ_CP017479.1"/>
</dbReference>
<sequence>MKYLLKTALIFWIAIGSAQTKLELTPKGFLPLEIAMPNHPINELIEMSKDWAYSHYFVKGCDIFDVTTNSLTIEAPYENAYYYRNLGVEYDFDIKYTLKIVFGENQKYTLTFTVKEIYINNNPIKTTVTDFFTSEGILKDAFKEAKPSLEISVNKIIKSYTKYIAQ</sequence>
<evidence type="ECO:0000313" key="2">
    <source>
        <dbReference type="Proteomes" id="UP000175968"/>
    </source>
</evidence>
<reference evidence="1 2" key="1">
    <citation type="submission" date="2016-10" db="EMBL/GenBank/DDBJ databases">
        <title>Flavobacterium gilvum sp. nov., isolated from stream water.</title>
        <authorList>
            <person name="Shin S.-K."/>
            <person name="Cho Y.-J."/>
            <person name="Yi H."/>
        </authorList>
    </citation>
    <scope>NUCLEOTIDE SEQUENCE [LARGE SCALE GENOMIC DNA]</scope>
    <source>
        <strain evidence="1 2">EM1308</strain>
    </source>
</reference>
<dbReference type="AlphaFoldDB" id="A0AAC9I9I1"/>
<dbReference type="KEGG" id="fgl:EM308_17415"/>